<dbReference type="EMBL" id="POSM01000022">
    <property type="protein sequence ID" value="PNH99851.1"/>
    <property type="molecule type" value="Genomic_DNA"/>
</dbReference>
<reference evidence="1 2" key="1">
    <citation type="submission" date="2018-01" db="EMBL/GenBank/DDBJ databases">
        <title>Draft genome sequences of six Vibrio diazotrophicus strains isolated from deep-sea sediments of the Baltic Sea.</title>
        <authorList>
            <person name="Castillo D."/>
            <person name="Vandieken V."/>
            <person name="Chiang O."/>
            <person name="Middelboe M."/>
        </authorList>
    </citation>
    <scope>NUCLEOTIDE SEQUENCE [LARGE SCALE GENOMIC DNA]</scope>
    <source>
        <strain evidence="1 2">65.10M</strain>
    </source>
</reference>
<organism evidence="1 2">
    <name type="scientific">Vibrio diazotrophicus</name>
    <dbReference type="NCBI Taxonomy" id="685"/>
    <lineage>
        <taxon>Bacteria</taxon>
        <taxon>Pseudomonadati</taxon>
        <taxon>Pseudomonadota</taxon>
        <taxon>Gammaproteobacteria</taxon>
        <taxon>Vibrionales</taxon>
        <taxon>Vibrionaceae</taxon>
        <taxon>Vibrio</taxon>
    </lineage>
</organism>
<dbReference type="Proteomes" id="UP000236547">
    <property type="component" value="Unassembled WGS sequence"/>
</dbReference>
<evidence type="ECO:0000313" key="1">
    <source>
        <dbReference type="EMBL" id="PNH99851.1"/>
    </source>
</evidence>
<keyword evidence="2" id="KW-1185">Reference proteome</keyword>
<accession>A0ABX4W7X4</accession>
<comment type="caution">
    <text evidence="1">The sequence shown here is derived from an EMBL/GenBank/DDBJ whole genome shotgun (WGS) entry which is preliminary data.</text>
</comment>
<sequence length="284" mass="33592">MTNLAIKYLLNDINHKECDCFFELISNLAYQSILVIGYLECKPGYLNNTWDLYYELSNDKGKIKYYTELLSRFITEGQKCEHQNHEYIINDFFKKWDIEVKSLKISDSTIFFTIMVLSLLCFNIGFMSKNDNKINTSKLIKLVRSLLFSRSSRITKQYFHHNGNFNNSMFDFFFDDIDIESISNIYDNSMKRGSSVEYSLLCVLISIFRTNKRYTELFDKSTIEKLDSIGYLSEIKNNLKTQAKIEEALTDIESRFNDELDTKEYVILLTITWFFHQIDNINLH</sequence>
<dbReference type="RefSeq" id="WP_102963876.1">
    <property type="nucleotide sequence ID" value="NZ_POSL01000013.1"/>
</dbReference>
<gene>
    <name evidence="1" type="ORF">C1O25_14600</name>
</gene>
<evidence type="ECO:0000313" key="2">
    <source>
        <dbReference type="Proteomes" id="UP000236547"/>
    </source>
</evidence>
<name>A0ABX4W7X4_VIBDI</name>
<protein>
    <submittedName>
        <fullName evidence="1">Uncharacterized protein</fullName>
    </submittedName>
</protein>
<proteinExistence type="predicted"/>